<protein>
    <submittedName>
        <fullName evidence="1">Retention module-containing protein</fullName>
    </submittedName>
</protein>
<organism evidence="1 2">
    <name type="scientific">Deefgea chitinilytica</name>
    <dbReference type="NCBI Taxonomy" id="570276"/>
    <lineage>
        <taxon>Bacteria</taxon>
        <taxon>Pseudomonadati</taxon>
        <taxon>Pseudomonadota</taxon>
        <taxon>Betaproteobacteria</taxon>
        <taxon>Neisseriales</taxon>
        <taxon>Chitinibacteraceae</taxon>
        <taxon>Deefgea</taxon>
    </lineage>
</organism>
<name>A0ABS2CDK6_9NEIS</name>
<sequence length="288" mass="30764">MASQHRIAVPENSRKEIFVLEGRGHIQDADGRLHPLEAGMALETGQIIVTGSNEHLSIGLPNGQITQLNPDSRVLIDEEPAQPPPAVNLAAPSLDPIIEALNSGKDLSVELDPTAAGLNAGTSNNEGNSFVRLERINEQLNPLQFNFPFSQGSSNFSQLNEPISETRVIVELALSEDFGRVKEDVKLSSQGVLLITGSNAEQAVFETQVDTIGTFGKFSLNERGEWTYTLNNSADNVQALAEGETKTETFTVQLADGTSSNVTITIIGTNDVANIGNGVGDSDRGTVQ</sequence>
<dbReference type="EMBL" id="WOFE01000005">
    <property type="protein sequence ID" value="MBM5572238.1"/>
    <property type="molecule type" value="Genomic_DNA"/>
</dbReference>
<dbReference type="InterPro" id="IPR010221">
    <property type="entry name" value="VCBS_dom"/>
</dbReference>
<dbReference type="InterPro" id="IPR047777">
    <property type="entry name" value="LapA-like_RM"/>
</dbReference>
<dbReference type="Gene3D" id="2.60.40.10">
    <property type="entry name" value="Immunoglobulins"/>
    <property type="match status" value="1"/>
</dbReference>
<dbReference type="InterPro" id="IPR013783">
    <property type="entry name" value="Ig-like_fold"/>
</dbReference>
<reference evidence="1 2" key="1">
    <citation type="submission" date="2019-11" db="EMBL/GenBank/DDBJ databases">
        <title>Novel Deefgea species.</title>
        <authorList>
            <person name="Han J.-H."/>
        </authorList>
    </citation>
    <scope>NUCLEOTIDE SEQUENCE [LARGE SCALE GENOMIC DNA]</scope>
    <source>
        <strain evidence="1 2">LMG 24817</strain>
    </source>
</reference>
<keyword evidence="2" id="KW-1185">Reference proteome</keyword>
<evidence type="ECO:0000313" key="2">
    <source>
        <dbReference type="Proteomes" id="UP001195660"/>
    </source>
</evidence>
<dbReference type="Proteomes" id="UP001195660">
    <property type="component" value="Unassembled WGS sequence"/>
</dbReference>
<dbReference type="NCBIfam" id="TIGR01965">
    <property type="entry name" value="VCBS_repeat"/>
    <property type="match status" value="1"/>
</dbReference>
<proteinExistence type="predicted"/>
<gene>
    <name evidence="1" type="ORF">GM173_11685</name>
</gene>
<dbReference type="RefSeq" id="WP_203571565.1">
    <property type="nucleotide sequence ID" value="NZ_WOFE01000005.1"/>
</dbReference>
<comment type="caution">
    <text evidence="1">The sequence shown here is derived from an EMBL/GenBank/DDBJ whole genome shotgun (WGS) entry which is preliminary data.</text>
</comment>
<evidence type="ECO:0000313" key="1">
    <source>
        <dbReference type="EMBL" id="MBM5572238.1"/>
    </source>
</evidence>
<accession>A0ABS2CDK6</accession>
<feature type="non-terminal residue" evidence="1">
    <location>
        <position position="288"/>
    </location>
</feature>
<dbReference type="NCBIfam" id="NF033682">
    <property type="entry name" value="retention_LapA"/>
    <property type="match status" value="1"/>
</dbReference>